<dbReference type="PANTHER" id="PTHR12760">
    <property type="entry name" value="TETRATRICOPEPTIDE REPEAT PROTEIN"/>
    <property type="match status" value="1"/>
</dbReference>
<evidence type="ECO:0000256" key="4">
    <source>
        <dbReference type="RuleBase" id="RU367091"/>
    </source>
</evidence>
<comment type="function">
    <text evidence="4">Part of the endoplasmic reticulum membrane protein complex (EMC) that enables the energy-independent insertion into endoplasmic reticulum membranes of newly synthesized membrane proteins.</text>
</comment>
<comment type="subcellular location">
    <subcellularLocation>
        <location evidence="4">Endoplasmic reticulum membrane</location>
        <topology evidence="4">Peripheral membrane protein</topology>
        <orientation evidence="4">Cytoplasmic side</orientation>
    </subcellularLocation>
</comment>
<evidence type="ECO:0000256" key="2">
    <source>
        <dbReference type="ARBA" id="ARBA00022737"/>
    </source>
</evidence>
<dbReference type="OMA" id="TNYKTAR"/>
<dbReference type="Gene3D" id="1.25.40.10">
    <property type="entry name" value="Tetratricopeptide repeat domain"/>
    <property type="match status" value="1"/>
</dbReference>
<keyword evidence="2" id="KW-0677">Repeat</keyword>
<dbReference type="InterPro" id="IPR039856">
    <property type="entry name" value="EMC2-like"/>
</dbReference>
<evidence type="ECO:0000259" key="5">
    <source>
        <dbReference type="Pfam" id="PF22890"/>
    </source>
</evidence>
<name>A0A8C4WWW8_EPTBU</name>
<evidence type="ECO:0000256" key="3">
    <source>
        <dbReference type="ARBA" id="ARBA00022803"/>
    </source>
</evidence>
<evidence type="ECO:0000313" key="6">
    <source>
        <dbReference type="Ensembl" id="ENSEBUP00000016290.1"/>
    </source>
</evidence>
<reference evidence="6" key="1">
    <citation type="submission" date="2025-08" db="UniProtKB">
        <authorList>
            <consortium name="Ensembl"/>
        </authorList>
    </citation>
    <scope>IDENTIFICATION</scope>
</reference>
<evidence type="ECO:0000313" key="7">
    <source>
        <dbReference type="Proteomes" id="UP000694388"/>
    </source>
</evidence>
<comment type="similarity">
    <text evidence="1 4">Belongs to the EMC2 family.</text>
</comment>
<dbReference type="Proteomes" id="UP000694388">
    <property type="component" value="Unplaced"/>
</dbReference>
<sequence>MRFGRQMKKFRHSGLECKWSPPFRSILGSVVVVVCVSRTAMCIRNKSCVVSDISHLCYFVQKILMFSYSPPVWIIHEQVFVAALDCSRLDLATLCLKQLRKQFTGSHRVRRLEGMRLEFMEKYEEANLLYDKIIQEDEANTAARKRKIAILKAQGRPIDAIRELNDYLKIFVADHEAWQELADLYIGELDYSKAAFCLEEVMMAYPYNHLYCQKYAEVKYTQGGLDNMELARKYFAQALRLNSTNMRALFGLYMAVSLLALRRWSTQPARSGY</sequence>
<keyword evidence="4" id="KW-0472">Membrane</keyword>
<dbReference type="Ensembl" id="ENSEBUT00000016866.1">
    <property type="protein sequence ID" value="ENSEBUP00000016290.1"/>
    <property type="gene ID" value="ENSEBUG00000010226.1"/>
</dbReference>
<organism evidence="6 7">
    <name type="scientific">Eptatretus burgeri</name>
    <name type="common">Inshore hagfish</name>
    <dbReference type="NCBI Taxonomy" id="7764"/>
    <lineage>
        <taxon>Eukaryota</taxon>
        <taxon>Metazoa</taxon>
        <taxon>Chordata</taxon>
        <taxon>Craniata</taxon>
        <taxon>Vertebrata</taxon>
        <taxon>Cyclostomata</taxon>
        <taxon>Myxini</taxon>
        <taxon>Myxiniformes</taxon>
        <taxon>Myxinidae</taxon>
        <taxon>Eptatretinae</taxon>
        <taxon>Eptatretus</taxon>
    </lineage>
</organism>
<dbReference type="GeneTree" id="ENSGT00390000011922"/>
<comment type="subunit">
    <text evidence="4">Component of the ER membrane protein complex (EMC).</text>
</comment>
<evidence type="ECO:0000256" key="1">
    <source>
        <dbReference type="ARBA" id="ARBA00010361"/>
    </source>
</evidence>
<feature type="domain" description="EMC2 TPR-like" evidence="5">
    <location>
        <begin position="110"/>
        <end position="219"/>
    </location>
</feature>
<dbReference type="InterPro" id="IPR055217">
    <property type="entry name" value="TPR_EMC2"/>
</dbReference>
<accession>A0A8C4WWW8</accession>
<dbReference type="GO" id="GO:0072546">
    <property type="term" value="C:EMC complex"/>
    <property type="evidence" value="ECO:0007669"/>
    <property type="project" value="UniProtKB-UniRule"/>
</dbReference>
<dbReference type="InterPro" id="IPR011990">
    <property type="entry name" value="TPR-like_helical_dom_sf"/>
</dbReference>
<reference evidence="6" key="2">
    <citation type="submission" date="2025-09" db="UniProtKB">
        <authorList>
            <consortium name="Ensembl"/>
        </authorList>
    </citation>
    <scope>IDENTIFICATION</scope>
</reference>
<dbReference type="AlphaFoldDB" id="A0A8C4WWW8"/>
<keyword evidence="4" id="KW-0256">Endoplasmic reticulum</keyword>
<keyword evidence="7" id="KW-1185">Reference proteome</keyword>
<keyword evidence="3" id="KW-0802">TPR repeat</keyword>
<dbReference type="SUPFAM" id="SSF48452">
    <property type="entry name" value="TPR-like"/>
    <property type="match status" value="1"/>
</dbReference>
<protein>
    <recommendedName>
        <fullName evidence="4">ER membrane protein complex subunit 2</fullName>
    </recommendedName>
</protein>
<proteinExistence type="inferred from homology"/>
<dbReference type="Pfam" id="PF22890">
    <property type="entry name" value="TPR_EMC2"/>
    <property type="match status" value="1"/>
</dbReference>